<dbReference type="InterPro" id="IPR019650">
    <property type="entry name" value="DUF2513"/>
</dbReference>
<accession>A0A7Y0RS20</accession>
<reference evidence="1 2" key="1">
    <citation type="submission" date="2020-04" db="EMBL/GenBank/DDBJ databases">
        <title>Whole-genome sequencing of Vibrio spp. from China reveals different genetic environments of blaCTX-M-14 among diverse lineages.</title>
        <authorList>
            <person name="Zheng Z."/>
            <person name="Ye L."/>
            <person name="Chen S."/>
        </authorList>
    </citation>
    <scope>NUCLEOTIDE SEQUENCE [LARGE SCALE GENOMIC DNA]</scope>
    <source>
        <strain evidence="1 2">Vb1636</strain>
    </source>
</reference>
<evidence type="ECO:0000313" key="1">
    <source>
        <dbReference type="EMBL" id="NMR75793.1"/>
    </source>
</evidence>
<gene>
    <name evidence="1" type="ORF">HKB35_19440</name>
</gene>
<sequence length="128" mass="14581">MKRDMALIRRLLLSIEKHPDRISGFNFENYKPEDINYHVALLIDAGLLEGDYVRSHSSSSMAPARFVITSMTWAGHEFLDNLRQEDVWNVIKTKFKDDSVATVIAVAKDLAANFAKKKLKGLMDENEP</sequence>
<name>A0A7Y0RS20_VIBAL</name>
<evidence type="ECO:0000313" key="2">
    <source>
        <dbReference type="Proteomes" id="UP000565155"/>
    </source>
</evidence>
<protein>
    <submittedName>
        <fullName evidence="1">DUF2513 domain-containing protein</fullName>
    </submittedName>
</protein>
<dbReference type="EMBL" id="JABCMA010000029">
    <property type="protein sequence ID" value="NMR75793.1"/>
    <property type="molecule type" value="Genomic_DNA"/>
</dbReference>
<proteinExistence type="predicted"/>
<dbReference type="AlphaFoldDB" id="A0A7Y0RS20"/>
<dbReference type="RefSeq" id="WP_169629000.1">
    <property type="nucleotide sequence ID" value="NZ_JABCMA010000029.1"/>
</dbReference>
<organism evidence="1 2">
    <name type="scientific">Vibrio alginolyticus</name>
    <dbReference type="NCBI Taxonomy" id="663"/>
    <lineage>
        <taxon>Bacteria</taxon>
        <taxon>Pseudomonadati</taxon>
        <taxon>Pseudomonadota</taxon>
        <taxon>Gammaproteobacteria</taxon>
        <taxon>Vibrionales</taxon>
        <taxon>Vibrionaceae</taxon>
        <taxon>Vibrio</taxon>
    </lineage>
</organism>
<comment type="caution">
    <text evidence="1">The sequence shown here is derived from an EMBL/GenBank/DDBJ whole genome shotgun (WGS) entry which is preliminary data.</text>
</comment>
<dbReference type="Proteomes" id="UP000565155">
    <property type="component" value="Unassembled WGS sequence"/>
</dbReference>
<dbReference type="Pfam" id="PF10711">
    <property type="entry name" value="DUF2513"/>
    <property type="match status" value="1"/>
</dbReference>